<dbReference type="PROSITE" id="PS50928">
    <property type="entry name" value="ABC_TM1"/>
    <property type="match status" value="1"/>
</dbReference>
<evidence type="ECO:0000256" key="3">
    <source>
        <dbReference type="ARBA" id="ARBA00022692"/>
    </source>
</evidence>
<protein>
    <submittedName>
        <fullName evidence="8">ABC transporter permease subunit</fullName>
    </submittedName>
</protein>
<feature type="transmembrane region" description="Helical" evidence="6">
    <location>
        <begin position="181"/>
        <end position="202"/>
    </location>
</feature>
<dbReference type="RefSeq" id="WP_353648376.1">
    <property type="nucleotide sequence ID" value="NZ_CP159218.1"/>
</dbReference>
<evidence type="ECO:0000256" key="1">
    <source>
        <dbReference type="ARBA" id="ARBA00004141"/>
    </source>
</evidence>
<dbReference type="Gene3D" id="1.10.3720.10">
    <property type="entry name" value="MetI-like"/>
    <property type="match status" value="1"/>
</dbReference>
<keyword evidence="3 6" id="KW-0812">Transmembrane</keyword>
<accession>A0AAU8DN21</accession>
<feature type="domain" description="ABC transmembrane type-1" evidence="7">
    <location>
        <begin position="16"/>
        <end position="198"/>
    </location>
</feature>
<dbReference type="GO" id="GO:0005886">
    <property type="term" value="C:plasma membrane"/>
    <property type="evidence" value="ECO:0007669"/>
    <property type="project" value="UniProtKB-SubCell"/>
</dbReference>
<dbReference type="AlphaFoldDB" id="A0AAU8DN21"/>
<proteinExistence type="inferred from homology"/>
<dbReference type="EMBL" id="CP159218">
    <property type="protein sequence ID" value="XCG62761.1"/>
    <property type="molecule type" value="Genomic_DNA"/>
</dbReference>
<dbReference type="PANTHER" id="PTHR30177:SF4">
    <property type="entry name" value="OSMOPROTECTANT IMPORT PERMEASE PROTEIN OSMW"/>
    <property type="match status" value="1"/>
</dbReference>
<keyword evidence="4 6" id="KW-1133">Transmembrane helix</keyword>
<dbReference type="InterPro" id="IPR000515">
    <property type="entry name" value="MetI-like"/>
</dbReference>
<dbReference type="InterPro" id="IPR035906">
    <property type="entry name" value="MetI-like_sf"/>
</dbReference>
<evidence type="ECO:0000256" key="2">
    <source>
        <dbReference type="ARBA" id="ARBA00022448"/>
    </source>
</evidence>
<reference evidence="8" key="1">
    <citation type="submission" date="2024-05" db="EMBL/GenBank/DDBJ databases">
        <authorList>
            <person name="Cai S.Y."/>
            <person name="Jin L.M."/>
            <person name="Li H.R."/>
        </authorList>
    </citation>
    <scope>NUCLEOTIDE SEQUENCE</scope>
    <source>
        <strain evidence="8">A5-74</strain>
    </source>
</reference>
<dbReference type="CDD" id="cd06261">
    <property type="entry name" value="TM_PBP2"/>
    <property type="match status" value="1"/>
</dbReference>
<dbReference type="InterPro" id="IPR051204">
    <property type="entry name" value="ABC_transp_perm/SBD"/>
</dbReference>
<evidence type="ECO:0000313" key="8">
    <source>
        <dbReference type="EMBL" id="XCG62761.1"/>
    </source>
</evidence>
<comment type="subcellular location">
    <subcellularLocation>
        <location evidence="6">Cell membrane</location>
        <topology evidence="6">Multi-pass membrane protein</topology>
    </subcellularLocation>
    <subcellularLocation>
        <location evidence="1">Membrane</location>
        <topology evidence="1">Multi-pass membrane protein</topology>
    </subcellularLocation>
</comment>
<feature type="transmembrane region" description="Helical" evidence="6">
    <location>
        <begin position="20"/>
        <end position="39"/>
    </location>
</feature>
<feature type="transmembrane region" description="Helical" evidence="6">
    <location>
        <begin position="78"/>
        <end position="97"/>
    </location>
</feature>
<dbReference type="PANTHER" id="PTHR30177">
    <property type="entry name" value="GLYCINE BETAINE/L-PROLINE TRANSPORT SYSTEM PERMEASE PROTEIN PROW"/>
    <property type="match status" value="1"/>
</dbReference>
<name>A0AAU8DN21_9ACTN</name>
<dbReference type="GO" id="GO:0031460">
    <property type="term" value="P:glycine betaine transport"/>
    <property type="evidence" value="ECO:0007669"/>
    <property type="project" value="TreeGrafter"/>
</dbReference>
<organism evidence="8">
    <name type="scientific">Nakamurella sp. A5-74</name>
    <dbReference type="NCBI Taxonomy" id="3158264"/>
    <lineage>
        <taxon>Bacteria</taxon>
        <taxon>Bacillati</taxon>
        <taxon>Actinomycetota</taxon>
        <taxon>Actinomycetes</taxon>
        <taxon>Nakamurellales</taxon>
        <taxon>Nakamurellaceae</taxon>
        <taxon>Nakamurella</taxon>
    </lineage>
</organism>
<dbReference type="SUPFAM" id="SSF161098">
    <property type="entry name" value="MetI-like"/>
    <property type="match status" value="1"/>
</dbReference>
<gene>
    <name evidence="8" type="ORF">ABLG96_16265</name>
</gene>
<feature type="transmembrane region" description="Helical" evidence="6">
    <location>
        <begin position="51"/>
        <end position="72"/>
    </location>
</feature>
<comment type="similarity">
    <text evidence="6">Belongs to the binding-protein-dependent transport system permease family.</text>
</comment>
<sequence length="215" mass="22673">MTIWSYLTNAQTMEWLVTTLWLAAVPIVVGLAVALPIGWVASRYRWSYPPIVSIFGILYTIPSLVLFLVLPGILGTGILSPVNVAVALTVYTIALLARTVADGLSSVSQDTLAAAAAMGYTSRQRLLKVQLPLALPVIGAGLRVAAVSNVSLISVGSVIGVSQLGGLFVTGYVNSSVTPTIAGLIWFVVIALVFDAIVLLVVRSLTPWQRAVSAR</sequence>
<evidence type="ECO:0000259" key="7">
    <source>
        <dbReference type="PROSITE" id="PS50928"/>
    </source>
</evidence>
<keyword evidence="5 6" id="KW-0472">Membrane</keyword>
<feature type="transmembrane region" description="Helical" evidence="6">
    <location>
        <begin position="133"/>
        <end position="161"/>
    </location>
</feature>
<evidence type="ECO:0000256" key="4">
    <source>
        <dbReference type="ARBA" id="ARBA00022989"/>
    </source>
</evidence>
<dbReference type="Pfam" id="PF00528">
    <property type="entry name" value="BPD_transp_1"/>
    <property type="match status" value="1"/>
</dbReference>
<evidence type="ECO:0000256" key="5">
    <source>
        <dbReference type="ARBA" id="ARBA00023136"/>
    </source>
</evidence>
<keyword evidence="2 6" id="KW-0813">Transport</keyword>
<dbReference type="GO" id="GO:0055085">
    <property type="term" value="P:transmembrane transport"/>
    <property type="evidence" value="ECO:0007669"/>
    <property type="project" value="InterPro"/>
</dbReference>
<evidence type="ECO:0000256" key="6">
    <source>
        <dbReference type="RuleBase" id="RU363032"/>
    </source>
</evidence>